<dbReference type="Gene3D" id="3.40.228.10">
    <property type="entry name" value="Dimethylsulfoxide Reductase, domain 2"/>
    <property type="match status" value="1"/>
</dbReference>
<evidence type="ECO:0000256" key="2">
    <source>
        <dbReference type="ARBA" id="ARBA00022723"/>
    </source>
</evidence>
<comment type="caution">
    <text evidence="7">The sequence shown here is derived from an EMBL/GenBank/DDBJ whole genome shotgun (WGS) entry which is preliminary data.</text>
</comment>
<keyword evidence="2" id="KW-0479">Metal-binding</keyword>
<evidence type="ECO:0000256" key="3">
    <source>
        <dbReference type="ARBA" id="ARBA00023002"/>
    </source>
</evidence>
<gene>
    <name evidence="7" type="primary">fdhF</name>
    <name evidence="7" type="ORF">NE675_09890</name>
</gene>
<keyword evidence="1" id="KW-0004">4Fe-4S</keyword>
<dbReference type="GO" id="GO:0008863">
    <property type="term" value="F:formate dehydrogenase (NAD+) activity"/>
    <property type="evidence" value="ECO:0007669"/>
    <property type="project" value="UniProtKB-EC"/>
</dbReference>
<dbReference type="RefSeq" id="WP_154254604.1">
    <property type="nucleotide sequence ID" value="NZ_JAJCIO010000022.1"/>
</dbReference>
<dbReference type="InterPro" id="IPR041924">
    <property type="entry name" value="Formate_Dh-H_N"/>
</dbReference>
<dbReference type="Proteomes" id="UP001206692">
    <property type="component" value="Unassembled WGS sequence"/>
</dbReference>
<name>A0ABT1STX2_9FIRM</name>
<dbReference type="PROSITE" id="PS51669">
    <property type="entry name" value="4FE4S_MOW_BIS_MGD"/>
    <property type="match status" value="1"/>
</dbReference>
<dbReference type="InterPro" id="IPR006478">
    <property type="entry name" value="Formate_DH_asu"/>
</dbReference>
<dbReference type="Pfam" id="PF00384">
    <property type="entry name" value="Molybdopterin"/>
    <property type="match status" value="1"/>
</dbReference>
<dbReference type="InterPro" id="IPR009010">
    <property type="entry name" value="Asp_de-COase-like_dom_sf"/>
</dbReference>
<evidence type="ECO:0000256" key="1">
    <source>
        <dbReference type="ARBA" id="ARBA00022485"/>
    </source>
</evidence>
<dbReference type="InterPro" id="IPR006963">
    <property type="entry name" value="Mopterin_OxRdtase_4Fe-4S_dom"/>
</dbReference>
<protein>
    <submittedName>
        <fullName evidence="7">Formate dehydrogenase subunit alpha</fullName>
        <ecNumber evidence="7">1.17.1.9</ecNumber>
    </submittedName>
</protein>
<dbReference type="CDD" id="cd02753">
    <property type="entry name" value="MopB_Formate-Dh-H"/>
    <property type="match status" value="1"/>
</dbReference>
<evidence type="ECO:0000256" key="4">
    <source>
        <dbReference type="ARBA" id="ARBA00023004"/>
    </source>
</evidence>
<evidence type="ECO:0000259" key="6">
    <source>
        <dbReference type="PROSITE" id="PS51669"/>
    </source>
</evidence>
<dbReference type="SMART" id="SM00926">
    <property type="entry name" value="Molybdop_Fe4S4"/>
    <property type="match status" value="1"/>
</dbReference>
<organism evidence="7 8">
    <name type="scientific">Megasphaera massiliensis</name>
    <dbReference type="NCBI Taxonomy" id="1232428"/>
    <lineage>
        <taxon>Bacteria</taxon>
        <taxon>Bacillati</taxon>
        <taxon>Bacillota</taxon>
        <taxon>Negativicutes</taxon>
        <taxon>Veillonellales</taxon>
        <taxon>Veillonellaceae</taxon>
        <taxon>Megasphaera</taxon>
    </lineage>
</organism>
<dbReference type="InterPro" id="IPR050123">
    <property type="entry name" value="Prok_molybdopt-oxidoreductase"/>
</dbReference>
<dbReference type="SUPFAM" id="SSF53706">
    <property type="entry name" value="Formate dehydrogenase/DMSO reductase, domains 1-3"/>
    <property type="match status" value="1"/>
</dbReference>
<keyword evidence="3 7" id="KW-0560">Oxidoreductase</keyword>
<dbReference type="PIRSF" id="PIRSF000144">
    <property type="entry name" value="CbbBc"/>
    <property type="match status" value="1"/>
</dbReference>
<dbReference type="InterPro" id="IPR006657">
    <property type="entry name" value="MoPterin_dinucl-bd_dom"/>
</dbReference>
<dbReference type="EMBL" id="JANGEW010000020">
    <property type="protein sequence ID" value="MCQ5343327.1"/>
    <property type="molecule type" value="Genomic_DNA"/>
</dbReference>
<proteinExistence type="predicted"/>
<dbReference type="Pfam" id="PF04879">
    <property type="entry name" value="Molybdop_Fe4S4"/>
    <property type="match status" value="1"/>
</dbReference>
<dbReference type="InterPro" id="IPR006656">
    <property type="entry name" value="Mopterin_OxRdtase"/>
</dbReference>
<evidence type="ECO:0000313" key="7">
    <source>
        <dbReference type="EMBL" id="MCQ5343327.1"/>
    </source>
</evidence>
<feature type="domain" description="4Fe-4S Mo/W bis-MGD-type" evidence="6">
    <location>
        <begin position="4"/>
        <end position="62"/>
    </location>
</feature>
<evidence type="ECO:0000313" key="8">
    <source>
        <dbReference type="Proteomes" id="UP001206692"/>
    </source>
</evidence>
<dbReference type="Gene3D" id="3.40.50.740">
    <property type="match status" value="1"/>
</dbReference>
<dbReference type="PANTHER" id="PTHR43105">
    <property type="entry name" value="RESPIRATORY NITRATE REDUCTASE"/>
    <property type="match status" value="1"/>
</dbReference>
<accession>A0ABT1STX2</accession>
<dbReference type="SUPFAM" id="SSF50692">
    <property type="entry name" value="ADC-like"/>
    <property type="match status" value="1"/>
</dbReference>
<keyword evidence="8" id="KW-1185">Reference proteome</keyword>
<dbReference type="Pfam" id="PF01568">
    <property type="entry name" value="Molydop_binding"/>
    <property type="match status" value="1"/>
</dbReference>
<keyword evidence="5" id="KW-0411">Iron-sulfur</keyword>
<dbReference type="PANTHER" id="PTHR43105:SF14">
    <property type="entry name" value="FORMATE DEHYDROGENASE H"/>
    <property type="match status" value="1"/>
</dbReference>
<keyword evidence="4" id="KW-0408">Iron</keyword>
<dbReference type="EC" id="1.17.1.9" evidence="7"/>
<evidence type="ECO:0000256" key="5">
    <source>
        <dbReference type="ARBA" id="ARBA00023014"/>
    </source>
</evidence>
<dbReference type="NCBIfam" id="TIGR01591">
    <property type="entry name" value="Fdh-alpha"/>
    <property type="match status" value="1"/>
</dbReference>
<dbReference type="Gene3D" id="2.40.40.20">
    <property type="match status" value="1"/>
</dbReference>
<dbReference type="Gene3D" id="2.20.25.90">
    <property type="entry name" value="ADC-like domains"/>
    <property type="match status" value="1"/>
</dbReference>
<reference evidence="7 8" key="1">
    <citation type="submission" date="2022-06" db="EMBL/GenBank/DDBJ databases">
        <title>Isolation of gut microbiota from human fecal samples.</title>
        <authorList>
            <person name="Pamer E.G."/>
            <person name="Barat B."/>
            <person name="Waligurski E."/>
            <person name="Medina S."/>
            <person name="Paddock L."/>
            <person name="Mostad J."/>
        </authorList>
    </citation>
    <scope>NUCLEOTIDE SEQUENCE [LARGE SCALE GENOMIC DNA]</scope>
    <source>
        <strain evidence="7 8">DFI.1.1</strain>
    </source>
</reference>
<sequence length="734" mass="81368">MDTYKNIDTVCPYCGSGCVITCTVNTATNRVIEAKGSPEGVNNEGRLCLKGLYGWDYLNDPQILTKRIRHPMMRKGGKGSPLVEVSWQEAIEYTASRLKAIIKEYGPDAVMGAGSARGPGNETAYITQKFMRAVIGTNNVDHCARICHGASVAGLSQSVGEGAMSVSIPEIEDAEVIFNIGYNAPVSHPIVARRVVKAKKKGCKIICVDPRLTEMGRLADIYLPLKGGTNMLLLNAMAHVMVTEDLVDRDFIEKHTTGFEAYAEEIAQDKYAPEAVAAATHLDPDDIRKAARLFASSKHTVTLWGMGITQFSQGVECVIACSNLSLMTGNYGHYATGVGPVRGQNNVQGTCDMGVLPNQYPGYQSVTDETVRRKFEKAWGCALPDKVGLPLTRVPAKVLREPDPKKQIHAYYIIGEDPAQSDPDLPEIRRTLNAIAFVAVQDIFFNKTCEHADVIFPATAWGEHDAVYSSCDRRFQRVRKLIEPQPDCKPDWEILCLLANAMGYPMHYDNTEEIWDEMRSLCPKFTGATYEKMDANHGIQWPCYTEDSDDKGTQYLHDGAQFATADGKGRFYYFPWIPVKEVESPDYPLSLSTVREVGHYSVRTMTGNCRLLVDLADEPGFIQMNPDDCQNLNIADGDLVRVISRRGQTVTRCQVSDRVSQGSTYMTYQWWIGACNELTISALDPKSSTPEYKYCACRVEKIDDQKQAEMNVKAQYAAIRSRMGIQPEGGLGHV</sequence>